<accession>A0A9P6CV80</accession>
<dbReference type="PANTHER" id="PTHR10194">
    <property type="entry name" value="RAS GTPASE-ACTIVATING PROTEINS"/>
    <property type="match status" value="1"/>
</dbReference>
<dbReference type="GO" id="GO:0005096">
    <property type="term" value="F:GTPase activator activity"/>
    <property type="evidence" value="ECO:0007669"/>
    <property type="project" value="UniProtKB-KW"/>
</dbReference>
<organism evidence="5 6">
    <name type="scientific">Pholiota conissans</name>
    <dbReference type="NCBI Taxonomy" id="109636"/>
    <lineage>
        <taxon>Eukaryota</taxon>
        <taxon>Fungi</taxon>
        <taxon>Dikarya</taxon>
        <taxon>Basidiomycota</taxon>
        <taxon>Agaricomycotina</taxon>
        <taxon>Agaricomycetes</taxon>
        <taxon>Agaricomycetidae</taxon>
        <taxon>Agaricales</taxon>
        <taxon>Agaricineae</taxon>
        <taxon>Strophariaceae</taxon>
        <taxon>Pholiota</taxon>
    </lineage>
</organism>
<comment type="caution">
    <text evidence="5">The sequence shown here is derived from an EMBL/GenBank/DDBJ whole genome shotgun (WGS) entry which is preliminary data.</text>
</comment>
<dbReference type="SUPFAM" id="SSF48350">
    <property type="entry name" value="GTPase activation domain, GAP"/>
    <property type="match status" value="1"/>
</dbReference>
<dbReference type="InterPro" id="IPR008936">
    <property type="entry name" value="Rho_GTPase_activation_prot"/>
</dbReference>
<evidence type="ECO:0000259" key="3">
    <source>
        <dbReference type="PROSITE" id="PS50004"/>
    </source>
</evidence>
<dbReference type="InterPro" id="IPR035892">
    <property type="entry name" value="C2_domain_sf"/>
</dbReference>
<dbReference type="EMBL" id="MU155179">
    <property type="protein sequence ID" value="KAF9481431.1"/>
    <property type="molecule type" value="Genomic_DNA"/>
</dbReference>
<dbReference type="SMART" id="SM00323">
    <property type="entry name" value="RasGAP"/>
    <property type="match status" value="1"/>
</dbReference>
<dbReference type="Pfam" id="PF00616">
    <property type="entry name" value="RasGAP"/>
    <property type="match status" value="1"/>
</dbReference>
<dbReference type="InterPro" id="IPR039360">
    <property type="entry name" value="Ras_GTPase"/>
</dbReference>
<feature type="compositionally biased region" description="Basic residues" evidence="2">
    <location>
        <begin position="847"/>
        <end position="859"/>
    </location>
</feature>
<feature type="domain" description="C2" evidence="3">
    <location>
        <begin position="175"/>
        <end position="304"/>
    </location>
</feature>
<feature type="compositionally biased region" description="Basic and acidic residues" evidence="2">
    <location>
        <begin position="38"/>
        <end position="58"/>
    </location>
</feature>
<dbReference type="Pfam" id="PF00168">
    <property type="entry name" value="C2"/>
    <property type="match status" value="1"/>
</dbReference>
<dbReference type="InterPro" id="IPR000008">
    <property type="entry name" value="C2_dom"/>
</dbReference>
<dbReference type="PROSITE" id="PS50018">
    <property type="entry name" value="RAS_GTPASE_ACTIV_2"/>
    <property type="match status" value="1"/>
</dbReference>
<evidence type="ECO:0000259" key="4">
    <source>
        <dbReference type="PROSITE" id="PS50018"/>
    </source>
</evidence>
<evidence type="ECO:0000313" key="5">
    <source>
        <dbReference type="EMBL" id="KAF9481431.1"/>
    </source>
</evidence>
<dbReference type="Gene3D" id="2.60.40.150">
    <property type="entry name" value="C2 domain"/>
    <property type="match status" value="1"/>
</dbReference>
<keyword evidence="6" id="KW-1185">Reference proteome</keyword>
<reference evidence="5" key="1">
    <citation type="submission" date="2020-11" db="EMBL/GenBank/DDBJ databases">
        <authorList>
            <consortium name="DOE Joint Genome Institute"/>
            <person name="Ahrendt S."/>
            <person name="Riley R."/>
            <person name="Andreopoulos W."/>
            <person name="Labutti K."/>
            <person name="Pangilinan J."/>
            <person name="Ruiz-Duenas F.J."/>
            <person name="Barrasa J.M."/>
            <person name="Sanchez-Garcia M."/>
            <person name="Camarero S."/>
            <person name="Miyauchi S."/>
            <person name="Serrano A."/>
            <person name="Linde D."/>
            <person name="Babiker R."/>
            <person name="Drula E."/>
            <person name="Ayuso-Fernandez I."/>
            <person name="Pacheco R."/>
            <person name="Padilla G."/>
            <person name="Ferreira P."/>
            <person name="Barriuso J."/>
            <person name="Kellner H."/>
            <person name="Castanera R."/>
            <person name="Alfaro M."/>
            <person name="Ramirez L."/>
            <person name="Pisabarro A.G."/>
            <person name="Kuo A."/>
            <person name="Tritt A."/>
            <person name="Lipzen A."/>
            <person name="He G."/>
            <person name="Yan M."/>
            <person name="Ng V."/>
            <person name="Cullen D."/>
            <person name="Martin F."/>
            <person name="Rosso M.-N."/>
            <person name="Henrissat B."/>
            <person name="Hibbett D."/>
            <person name="Martinez A.T."/>
            <person name="Grigoriev I.V."/>
        </authorList>
    </citation>
    <scope>NUCLEOTIDE SEQUENCE</scope>
    <source>
        <strain evidence="5">CIRM-BRFM 674</strain>
    </source>
</reference>
<dbReference type="InterPro" id="IPR001936">
    <property type="entry name" value="RasGAP_dom"/>
</dbReference>
<evidence type="ECO:0000256" key="1">
    <source>
        <dbReference type="ARBA" id="ARBA00022468"/>
    </source>
</evidence>
<gene>
    <name evidence="5" type="ORF">BDN70DRAFT_876414</name>
</gene>
<dbReference type="PROSITE" id="PS50004">
    <property type="entry name" value="C2"/>
    <property type="match status" value="1"/>
</dbReference>
<dbReference type="SMART" id="SM00239">
    <property type="entry name" value="C2"/>
    <property type="match status" value="1"/>
</dbReference>
<feature type="region of interest" description="Disordered" evidence="2">
    <location>
        <begin position="37"/>
        <end position="58"/>
    </location>
</feature>
<dbReference type="Gene3D" id="1.10.506.10">
    <property type="entry name" value="GTPase Activation - p120gap, domain 1"/>
    <property type="match status" value="1"/>
</dbReference>
<feature type="domain" description="Ras-GAP" evidence="4">
    <location>
        <begin position="362"/>
        <end position="564"/>
    </location>
</feature>
<evidence type="ECO:0000256" key="2">
    <source>
        <dbReference type="SAM" id="MobiDB-lite"/>
    </source>
</evidence>
<feature type="region of interest" description="Disordered" evidence="2">
    <location>
        <begin position="835"/>
        <end position="859"/>
    </location>
</feature>
<keyword evidence="1" id="KW-0343">GTPase activation</keyword>
<dbReference type="CDD" id="cd05137">
    <property type="entry name" value="RasGAP_CLA2_BUD2"/>
    <property type="match status" value="1"/>
</dbReference>
<name>A0A9P6CV80_9AGAR</name>
<proteinExistence type="predicted"/>
<evidence type="ECO:0000313" key="6">
    <source>
        <dbReference type="Proteomes" id="UP000807469"/>
    </source>
</evidence>
<feature type="region of interest" description="Disordered" evidence="2">
    <location>
        <begin position="712"/>
        <end position="788"/>
    </location>
</feature>
<dbReference type="PANTHER" id="PTHR10194:SF60">
    <property type="entry name" value="RAS GTPASE-ACTIVATING PROTEIN RASKOL"/>
    <property type="match status" value="1"/>
</dbReference>
<feature type="compositionally biased region" description="Polar residues" evidence="2">
    <location>
        <begin position="735"/>
        <end position="745"/>
    </location>
</feature>
<dbReference type="AlphaFoldDB" id="A0A9P6CV80"/>
<sequence length="859" mass="97436">MQNSWDHHASVSSDTSREFLVSVELYISNAAGATLRKPLTDRKKPDKRGSSADDVRMKDKSSANWLSLQKNLHTAGHWRSATCRLLEEGDRCLLNVYVDESILYQTVYVHLLNQTDIRQTDTSMFYRKDCLSVFCIAGQRWTSSTVAEPIYLQFPNSDTCSTWQALLKSYAIPEIYGRWFFPMDGGSYRMWRQVELTVIQGRNLGLTRYTYGTSSGDNPDNEGPDVDLSCEIHLNDILCSRTTAKKGLGSPDWHESFIYPGLPPFENLDIVVWREKKLYKPVVVGTTRVPLTNFRRGDTVEGWFPVVQAGAIGNEVQYGDLRLKIRVDEEIILPYSSYSKLMQTCNSRNFLDWMSDLESRLKLKSVSSHLMSIAVATNVVIEQIQDYASREVENSATSLQTLFRGNTTLTKTVELCMAWYGKAFLEASIGSVLRRLCAEKIAIEVDPMRSGKGTKDVERNVEQLIYWCNEFWNQIYSVRSECPNEMRILFRTIRKLVEQYSRPDPSSTDNHYLPWQSVSAFCFLRFIAPAILHPHLFGLVQGLPSVPVQRSLTLIAKVIQSLANLNSGVQKESFMRGIQDFLRDSHRAMEDYLRVVSTPTNESMSSSNTMSDIYRHERHERLNVVHALRQRKKTMTTLDREAVLNLPHLVDVPKHLAIISSAVIRNSRELNARPRTGDDTDLAVDEFCSRCFEVEEEALLRVGQLATKLASGRPNIADGSNHRDQDTPRSPGFEVTSTVISTNAHPTRARRKSLRPSTAPSPAGLNDSSHRQIFSGNEAPPSNHRTVSTITKDEHRLWTEQNIRTLHHKSPSIDSFPPAAQHNIQVVPVRLPRPEVPLPDSVDDSGKRKKGLLRGILRR</sequence>
<dbReference type="OrthoDB" id="775356at2759"/>
<dbReference type="SUPFAM" id="SSF49562">
    <property type="entry name" value="C2 domain (Calcium/lipid-binding domain, CaLB)"/>
    <property type="match status" value="1"/>
</dbReference>
<protein>
    <submittedName>
        <fullName evidence="5">GTPase activating protein</fullName>
    </submittedName>
</protein>
<dbReference type="Proteomes" id="UP000807469">
    <property type="component" value="Unassembled WGS sequence"/>
</dbReference>